<dbReference type="GO" id="GO:1990189">
    <property type="term" value="F:protein N-terminal-serine acetyltransferase activity"/>
    <property type="evidence" value="ECO:0007669"/>
    <property type="project" value="TreeGrafter"/>
</dbReference>
<evidence type="ECO:0000259" key="1">
    <source>
        <dbReference type="PROSITE" id="PS51186"/>
    </source>
</evidence>
<dbReference type="GO" id="GO:0005737">
    <property type="term" value="C:cytoplasm"/>
    <property type="evidence" value="ECO:0007669"/>
    <property type="project" value="TreeGrafter"/>
</dbReference>
<proteinExistence type="predicted"/>
<accession>A0A841CG16</accession>
<evidence type="ECO:0000313" key="2">
    <source>
        <dbReference type="EMBL" id="MBB5955097.1"/>
    </source>
</evidence>
<dbReference type="Gene3D" id="3.40.630.30">
    <property type="match status" value="1"/>
</dbReference>
<dbReference type="PANTHER" id="PTHR43441:SF10">
    <property type="entry name" value="ACETYLTRANSFERASE"/>
    <property type="match status" value="1"/>
</dbReference>
<dbReference type="PROSITE" id="PS51186">
    <property type="entry name" value="GNAT"/>
    <property type="match status" value="1"/>
</dbReference>
<keyword evidence="3" id="KW-1185">Reference proteome</keyword>
<keyword evidence="2" id="KW-0808">Transferase</keyword>
<evidence type="ECO:0000313" key="3">
    <source>
        <dbReference type="Proteomes" id="UP000547510"/>
    </source>
</evidence>
<dbReference type="EMBL" id="JACHJN010000002">
    <property type="protein sequence ID" value="MBB5955097.1"/>
    <property type="molecule type" value="Genomic_DNA"/>
</dbReference>
<dbReference type="PANTHER" id="PTHR43441">
    <property type="entry name" value="RIBOSOMAL-PROTEIN-SERINE ACETYLTRANSFERASE"/>
    <property type="match status" value="1"/>
</dbReference>
<dbReference type="InterPro" id="IPR016181">
    <property type="entry name" value="Acyl_CoA_acyltransferase"/>
</dbReference>
<dbReference type="GO" id="GO:0008999">
    <property type="term" value="F:protein-N-terminal-alanine acetyltransferase activity"/>
    <property type="evidence" value="ECO:0007669"/>
    <property type="project" value="TreeGrafter"/>
</dbReference>
<name>A0A841CG16_9PSEU</name>
<dbReference type="InterPro" id="IPR000182">
    <property type="entry name" value="GNAT_dom"/>
</dbReference>
<gene>
    <name evidence="2" type="ORF">FHS29_001667</name>
</gene>
<dbReference type="Proteomes" id="UP000547510">
    <property type="component" value="Unassembled WGS sequence"/>
</dbReference>
<feature type="domain" description="N-acetyltransferase" evidence="1">
    <location>
        <begin position="11"/>
        <end position="169"/>
    </location>
</feature>
<dbReference type="InterPro" id="IPR051908">
    <property type="entry name" value="Ribosomal_N-acetyltransferase"/>
</dbReference>
<dbReference type="SUPFAM" id="SSF55729">
    <property type="entry name" value="Acyl-CoA N-acyltransferases (Nat)"/>
    <property type="match status" value="1"/>
</dbReference>
<comment type="caution">
    <text evidence="2">The sequence shown here is derived from an EMBL/GenBank/DDBJ whole genome shotgun (WGS) entry which is preliminary data.</text>
</comment>
<dbReference type="AlphaFoldDB" id="A0A841CG16"/>
<reference evidence="2 3" key="1">
    <citation type="submission" date="2020-08" db="EMBL/GenBank/DDBJ databases">
        <title>Genomic Encyclopedia of Type Strains, Phase III (KMG-III): the genomes of soil and plant-associated and newly described type strains.</title>
        <authorList>
            <person name="Whitman W."/>
        </authorList>
    </citation>
    <scope>NUCLEOTIDE SEQUENCE [LARGE SCALE GENOMIC DNA]</scope>
    <source>
        <strain evidence="2 3">CECT 8640</strain>
    </source>
</reference>
<organism evidence="2 3">
    <name type="scientific">Saccharothrix tamanrassetensis</name>
    <dbReference type="NCBI Taxonomy" id="1051531"/>
    <lineage>
        <taxon>Bacteria</taxon>
        <taxon>Bacillati</taxon>
        <taxon>Actinomycetota</taxon>
        <taxon>Actinomycetes</taxon>
        <taxon>Pseudonocardiales</taxon>
        <taxon>Pseudonocardiaceae</taxon>
        <taxon>Saccharothrix</taxon>
    </lineage>
</organism>
<sequence>MEPVQLTAGEFTLDQLTVADGPALLTVLDDREIRRWLAGYVLDDERAARAFVGFRAWQWANGRRYSWAVRDADGALAGEVGLRDVDHHDRTVLAFCWTAAAHRGRGVAASALGASLRFGFDVAGLHRVGYQHAVANRASRRVAEKCGFRLEGTLRGAELVDGRHHDLLQWSRLATD</sequence>
<dbReference type="Pfam" id="PF13302">
    <property type="entry name" value="Acetyltransf_3"/>
    <property type="match status" value="1"/>
</dbReference>
<protein>
    <submittedName>
        <fullName evidence="2">RimJ/RimL family protein N-acetyltransferase</fullName>
    </submittedName>
</protein>
<dbReference type="RefSeq" id="WP_184689728.1">
    <property type="nucleotide sequence ID" value="NZ_JACHJN010000002.1"/>
</dbReference>